<proteinExistence type="predicted"/>
<dbReference type="Proteomes" id="UP000232003">
    <property type="component" value="Chromosome"/>
</dbReference>
<reference evidence="1 2" key="1">
    <citation type="submission" date="2017-11" db="EMBL/GenBank/DDBJ databases">
        <title>Complete genome of a free-living desiccation-tolerant cyanobacterium and its photosynthetic adaptation to extreme terrestrial habitat.</title>
        <authorList>
            <person name="Shang J."/>
        </authorList>
    </citation>
    <scope>NUCLEOTIDE SEQUENCE [LARGE SCALE GENOMIC DNA]</scope>
    <source>
        <strain evidence="1 2">CCNUN1</strain>
    </source>
</reference>
<dbReference type="EMBL" id="CP024785">
    <property type="protein sequence ID" value="AUB38355.1"/>
    <property type="molecule type" value="Genomic_DNA"/>
</dbReference>
<evidence type="ECO:0000313" key="2">
    <source>
        <dbReference type="Proteomes" id="UP000232003"/>
    </source>
</evidence>
<keyword evidence="2" id="KW-1185">Reference proteome</keyword>
<protein>
    <submittedName>
        <fullName evidence="1">Uncharacterized protein</fullName>
    </submittedName>
</protein>
<dbReference type="KEGG" id="nfl:COO91_04325"/>
<sequence length="48" mass="5967">MDFVYNYNHEALMNNTQIVNYYRLFQMNDKSCDRTSHSGMFKRMFEKF</sequence>
<dbReference type="AlphaFoldDB" id="A0A2K8SU86"/>
<evidence type="ECO:0000313" key="1">
    <source>
        <dbReference type="EMBL" id="AUB38355.1"/>
    </source>
</evidence>
<gene>
    <name evidence="1" type="ORF">COO91_04325</name>
</gene>
<accession>A0A2K8SU86</accession>
<name>A0A2K8SU86_9NOSO</name>
<organism evidence="1 2">
    <name type="scientific">Nostoc flagelliforme CCNUN1</name>
    <dbReference type="NCBI Taxonomy" id="2038116"/>
    <lineage>
        <taxon>Bacteria</taxon>
        <taxon>Bacillati</taxon>
        <taxon>Cyanobacteriota</taxon>
        <taxon>Cyanophyceae</taxon>
        <taxon>Nostocales</taxon>
        <taxon>Nostocaceae</taxon>
        <taxon>Nostoc</taxon>
    </lineage>
</organism>